<dbReference type="EMBL" id="BAAATA010000008">
    <property type="protein sequence ID" value="GAA2482262.1"/>
    <property type="molecule type" value="Genomic_DNA"/>
</dbReference>
<accession>A0ABN3LGU4</accession>
<dbReference type="Pfam" id="PF00542">
    <property type="entry name" value="Ribosomal_L12"/>
    <property type="match status" value="1"/>
</dbReference>
<evidence type="ECO:0000313" key="3">
    <source>
        <dbReference type="EMBL" id="GAA2482262.1"/>
    </source>
</evidence>
<dbReference type="SUPFAM" id="SSF54736">
    <property type="entry name" value="ClpS-like"/>
    <property type="match status" value="1"/>
</dbReference>
<keyword evidence="1" id="KW-0175">Coiled coil</keyword>
<evidence type="ECO:0000256" key="1">
    <source>
        <dbReference type="SAM" id="Coils"/>
    </source>
</evidence>
<dbReference type="RefSeq" id="WP_344382613.1">
    <property type="nucleotide sequence ID" value="NZ_BAAATA010000008.1"/>
</dbReference>
<evidence type="ECO:0000313" key="4">
    <source>
        <dbReference type="Proteomes" id="UP001501358"/>
    </source>
</evidence>
<dbReference type="InterPro" id="IPR014719">
    <property type="entry name" value="Ribosomal_bL12_C/ClpS-like"/>
</dbReference>
<proteinExistence type="predicted"/>
<gene>
    <name evidence="3" type="ORF">GCM10010406_18150</name>
</gene>
<reference evidence="3 4" key="1">
    <citation type="journal article" date="2019" name="Int. J. Syst. Evol. Microbiol.">
        <title>The Global Catalogue of Microorganisms (GCM) 10K type strain sequencing project: providing services to taxonomists for standard genome sequencing and annotation.</title>
        <authorList>
            <consortium name="The Broad Institute Genomics Platform"/>
            <consortium name="The Broad Institute Genome Sequencing Center for Infectious Disease"/>
            <person name="Wu L."/>
            <person name="Ma J."/>
        </authorList>
    </citation>
    <scope>NUCLEOTIDE SEQUENCE [LARGE SCALE GENOMIC DNA]</scope>
    <source>
        <strain evidence="3 4">JCM 6307</strain>
    </source>
</reference>
<dbReference type="Gene3D" id="3.30.1390.10">
    <property type="match status" value="1"/>
</dbReference>
<dbReference type="InterPro" id="IPR013823">
    <property type="entry name" value="Ribosomal_bL12_C"/>
</dbReference>
<keyword evidence="4" id="KW-1185">Reference proteome</keyword>
<comment type="caution">
    <text evidence="3">The sequence shown here is derived from an EMBL/GenBank/DDBJ whole genome shotgun (WGS) entry which is preliminary data.</text>
</comment>
<name>A0ABN3LGU4_9ACTN</name>
<evidence type="ECO:0000259" key="2">
    <source>
        <dbReference type="Pfam" id="PF00542"/>
    </source>
</evidence>
<feature type="coiled-coil region" evidence="1">
    <location>
        <begin position="16"/>
        <end position="43"/>
    </location>
</feature>
<organism evidence="3 4">
    <name type="scientific">Streptomyces thermolineatus</name>
    <dbReference type="NCBI Taxonomy" id="44033"/>
    <lineage>
        <taxon>Bacteria</taxon>
        <taxon>Bacillati</taxon>
        <taxon>Actinomycetota</taxon>
        <taxon>Actinomycetes</taxon>
        <taxon>Kitasatosporales</taxon>
        <taxon>Streptomycetaceae</taxon>
        <taxon>Streptomyces</taxon>
    </lineage>
</organism>
<feature type="domain" description="Large ribosomal subunit protein bL12 C-terminal" evidence="2">
    <location>
        <begin position="63"/>
        <end position="93"/>
    </location>
</feature>
<protein>
    <recommendedName>
        <fullName evidence="2">Large ribosomal subunit protein bL12 C-terminal domain-containing protein</fullName>
    </recommendedName>
</protein>
<dbReference type="Proteomes" id="UP001501358">
    <property type="component" value="Unassembled WGS sequence"/>
</dbReference>
<sequence length="94" mass="10579">MDIVLLVPITLLAFVVGSYEHKVRRIERRAARTERKVDLLLEHLGVAGTEEAPDRVRALLQEGKKVQAVKAYREITGADLKEAKDAVDRMETVL</sequence>